<protein>
    <submittedName>
        <fullName evidence="1">Uncharacterized protein</fullName>
    </submittedName>
</protein>
<organism evidence="1 2">
    <name type="scientific">Edwardsiella tarda (strain FL6-60)</name>
    <dbReference type="NCBI Taxonomy" id="718251"/>
    <lineage>
        <taxon>Bacteria</taxon>
        <taxon>Pseudomonadati</taxon>
        <taxon>Pseudomonadota</taxon>
        <taxon>Gammaproteobacteria</taxon>
        <taxon>Enterobacterales</taxon>
        <taxon>Hafniaceae</taxon>
        <taxon>Edwardsiella</taxon>
    </lineage>
</organism>
<evidence type="ECO:0000313" key="1">
    <source>
        <dbReference type="EMBL" id="ADM43364.1"/>
    </source>
</evidence>
<dbReference type="Proteomes" id="UP000002230">
    <property type="component" value="Plasmid pFL6-60"/>
</dbReference>
<keyword evidence="1" id="KW-0614">Plasmid</keyword>
<name>A0A0H3DVS6_EDWTF</name>
<geneLocation type="plasmid" evidence="1 2">
    <name>pFL6-60</name>
</geneLocation>
<reference evidence="1 2" key="2">
    <citation type="journal article" date="2011" name="BMC Immunol.">
        <title>Comparison of static immersion and intravenous injection systems for exposure of zebrafish embryos to the natural pathogen Edwardsiella tarda.</title>
        <authorList>
            <person name="van Soest J.J."/>
            <person name="Stockhammer O.W."/>
            <person name="Ordas A."/>
            <person name="Bloemberg G.V."/>
            <person name="Spaink H.P."/>
            <person name="Meijer A.H."/>
        </authorList>
    </citation>
    <scope>NUCLEOTIDE SEQUENCE [LARGE SCALE GENOMIC DNA]</scope>
    <source>
        <strain evidence="1 2">FL6-60</strain>
        <plasmid evidence="1">pFL6-60</plasmid>
    </source>
</reference>
<evidence type="ECO:0000313" key="2">
    <source>
        <dbReference type="Proteomes" id="UP000002230"/>
    </source>
</evidence>
<dbReference type="KEGG" id="etd:ETAF_ple048"/>
<sequence>MRAHRHRFNRIPALLRTKTKNPLNGGLIKFVSLLLAAEPAQLR</sequence>
<dbReference type="EMBL" id="CP002155">
    <property type="protein sequence ID" value="ADM43364.1"/>
    <property type="molecule type" value="Genomic_DNA"/>
</dbReference>
<reference evidence="2" key="1">
    <citation type="submission" date="2010-08" db="EMBL/GenBank/DDBJ databases">
        <title>Genome comparisons of Edwardsiella bacteria analysed using deep sequencing technology.</title>
        <authorList>
            <person name="van Soest J.J."/>
            <person name="Henkel C.V."/>
            <person name="Jansen H.J."/>
            <person name="van den Hondel C.A.M.J.J."/>
            <person name="Bloemberg G.V."/>
            <person name="Meijer A.H."/>
            <person name="Spaink H.P."/>
        </authorList>
    </citation>
    <scope>NUCLEOTIDE SEQUENCE [LARGE SCALE GENOMIC DNA]</scope>
    <source>
        <strain evidence="2">FL6-60</strain>
        <plasmid evidence="2">pFL6-60</plasmid>
    </source>
</reference>
<dbReference type="HOGENOM" id="CLU_3232919_0_0_6"/>
<dbReference type="AlphaFoldDB" id="A0A0H3DVS6"/>
<keyword evidence="2" id="KW-1185">Reference proteome</keyword>
<accession>A0A0H3DVS6</accession>
<gene>
    <name evidence="1" type="ordered locus">ETAF_ple048</name>
</gene>
<proteinExistence type="predicted"/>